<dbReference type="InParanoid" id="A0A3G9JW67"/>
<evidence type="ECO:0000313" key="2">
    <source>
        <dbReference type="EMBL" id="BBH27309.1"/>
    </source>
</evidence>
<feature type="transmembrane region" description="Helical" evidence="1">
    <location>
        <begin position="97"/>
        <end position="113"/>
    </location>
</feature>
<feature type="transmembrane region" description="Helical" evidence="1">
    <location>
        <begin position="67"/>
        <end position="85"/>
    </location>
</feature>
<evidence type="ECO:0000256" key="1">
    <source>
        <dbReference type="SAM" id="Phobius"/>
    </source>
</evidence>
<protein>
    <submittedName>
        <fullName evidence="2">Uncharacterized protein</fullName>
    </submittedName>
</protein>
<dbReference type="AlphaFoldDB" id="A0A3G9JW67"/>
<dbReference type="RefSeq" id="WP_125120053.1">
    <property type="nucleotide sequence ID" value="NZ_AP019309.1"/>
</dbReference>
<organism evidence="2 3">
    <name type="scientific">Intestinibaculum porci</name>
    <dbReference type="NCBI Taxonomy" id="2487118"/>
    <lineage>
        <taxon>Bacteria</taxon>
        <taxon>Bacillati</taxon>
        <taxon>Bacillota</taxon>
        <taxon>Erysipelotrichia</taxon>
        <taxon>Erysipelotrichales</taxon>
        <taxon>Erysipelotrichaceae</taxon>
        <taxon>Intestinibaculum</taxon>
    </lineage>
</organism>
<dbReference type="Proteomes" id="UP000268059">
    <property type="component" value="Chromosome"/>
</dbReference>
<reference evidence="2 3" key="1">
    <citation type="submission" date="2018-11" db="EMBL/GenBank/DDBJ databases">
        <title>Novel Erysipelotrichaceae bacterium isolated from small intestine of a swine.</title>
        <authorList>
            <person name="Kim J.S."/>
            <person name="Choe H."/>
            <person name="Lee Y.R."/>
            <person name="Kim K.M."/>
            <person name="Park D.S."/>
        </authorList>
    </citation>
    <scope>NUCLEOTIDE SEQUENCE [LARGE SCALE GENOMIC DNA]</scope>
    <source>
        <strain evidence="2 3">SG0102</strain>
    </source>
</reference>
<evidence type="ECO:0000313" key="3">
    <source>
        <dbReference type="Proteomes" id="UP000268059"/>
    </source>
</evidence>
<dbReference type="EMBL" id="AP019309">
    <property type="protein sequence ID" value="BBH27309.1"/>
    <property type="molecule type" value="Genomic_DNA"/>
</dbReference>
<keyword evidence="1" id="KW-1133">Transmembrane helix</keyword>
<feature type="transmembrane region" description="Helical" evidence="1">
    <location>
        <begin position="42"/>
        <end position="60"/>
    </location>
</feature>
<feature type="transmembrane region" description="Helical" evidence="1">
    <location>
        <begin position="18"/>
        <end position="36"/>
    </location>
</feature>
<gene>
    <name evidence="2" type="ORF">SG0102_22430</name>
</gene>
<keyword evidence="1" id="KW-0472">Membrane</keyword>
<proteinExistence type="predicted"/>
<accession>A0A3G9JW67</accession>
<keyword evidence="1" id="KW-0812">Transmembrane</keyword>
<keyword evidence="3" id="KW-1185">Reference proteome</keyword>
<dbReference type="KEGG" id="ebm:SG0102_22430"/>
<sequence length="123" mass="14798">MEKKKLRIFDSMYTMQELLLDFIIITLSVMGMLLFHKLQGDAITWAIIISVCKCMLFMYLPYRLARVVPFYFFFKVIILVEYVYFNIKIYGHYPNAQFFYFLFTGSLIVLRIIQTIRMSRRTA</sequence>
<name>A0A3G9JW67_9FIRM</name>